<dbReference type="Proteomes" id="UP000703590">
    <property type="component" value="Unassembled WGS sequence"/>
</dbReference>
<protein>
    <submittedName>
        <fullName evidence="2">Amino acid-binding protein</fullName>
    </submittedName>
</protein>
<keyword evidence="3" id="KW-1185">Reference proteome</keyword>
<gene>
    <name evidence="2" type="ORF">JWV37_07125</name>
</gene>
<organism evidence="2 3">
    <name type="scientific">Sulfurospirillum tamanense</name>
    <dbReference type="NCBI Taxonomy" id="2813362"/>
    <lineage>
        <taxon>Bacteria</taxon>
        <taxon>Pseudomonadati</taxon>
        <taxon>Campylobacterota</taxon>
        <taxon>Epsilonproteobacteria</taxon>
        <taxon>Campylobacterales</taxon>
        <taxon>Sulfurospirillaceae</taxon>
        <taxon>Sulfurospirillum</taxon>
    </lineage>
</organism>
<comment type="caution">
    <text evidence="2">The sequence shown here is derived from an EMBL/GenBank/DDBJ whole genome shotgun (WGS) entry which is preliminary data.</text>
</comment>
<dbReference type="SUPFAM" id="SSF55021">
    <property type="entry name" value="ACT-like"/>
    <property type="match status" value="2"/>
</dbReference>
<dbReference type="PROSITE" id="PS51671">
    <property type="entry name" value="ACT"/>
    <property type="match status" value="1"/>
</dbReference>
<sequence length="143" mass="16226">MESYRLEQLTVFVENRSGELLAITLLLEDEGISLTSITLADSTEFGLLRLLTPEVARAKKVLLEQGFMAQSSYVLGVKINNHIGSFNRIVRILASVNVDIRYTYTVNEKEFGIFIFKLDDEVFHTAMTALLRKEVALLRLEDL</sequence>
<dbReference type="PANTHER" id="PTHR40099">
    <property type="entry name" value="ACETOLACTATE SYNTHASE, SMALL SUBUNIT"/>
    <property type="match status" value="1"/>
</dbReference>
<evidence type="ECO:0000313" key="3">
    <source>
        <dbReference type="Proteomes" id="UP000703590"/>
    </source>
</evidence>
<dbReference type="RefSeq" id="WP_205459096.1">
    <property type="nucleotide sequence ID" value="NZ_JAFHKK010000013.1"/>
</dbReference>
<feature type="domain" description="ACT" evidence="1">
    <location>
        <begin position="74"/>
        <end position="143"/>
    </location>
</feature>
<evidence type="ECO:0000313" key="2">
    <source>
        <dbReference type="EMBL" id="MBN2964547.1"/>
    </source>
</evidence>
<dbReference type="InterPro" id="IPR045739">
    <property type="entry name" value="ACT_dom_pair"/>
</dbReference>
<dbReference type="Pfam" id="PF19571">
    <property type="entry name" value="ACT_8"/>
    <property type="match status" value="1"/>
</dbReference>
<dbReference type="EMBL" id="JAFHKK010000013">
    <property type="protein sequence ID" value="MBN2964547.1"/>
    <property type="molecule type" value="Genomic_DNA"/>
</dbReference>
<accession>A0ABS2WSD4</accession>
<reference evidence="2" key="2">
    <citation type="submission" date="2021-02" db="EMBL/GenBank/DDBJ databases">
        <authorList>
            <person name="Merkel A.Y."/>
        </authorList>
    </citation>
    <scope>NUCLEOTIDE SEQUENCE</scope>
    <source>
        <strain evidence="2">T05b</strain>
    </source>
</reference>
<dbReference type="Gene3D" id="3.30.2130.10">
    <property type="entry name" value="VC0802-like"/>
    <property type="match status" value="1"/>
</dbReference>
<name>A0ABS2WSD4_9BACT</name>
<dbReference type="InterPro" id="IPR045865">
    <property type="entry name" value="ACT-like_dom_sf"/>
</dbReference>
<dbReference type="InterPro" id="IPR002912">
    <property type="entry name" value="ACT_dom"/>
</dbReference>
<reference evidence="2" key="1">
    <citation type="submission" date="2021-02" db="EMBL/GenBank/DDBJ databases">
        <title>Sulfurospirillum tamanensis sp. nov.</title>
        <authorList>
            <person name="Frolova A."/>
            <person name="Merkel A."/>
            <person name="Slobodkin A."/>
        </authorList>
    </citation>
    <scope>NUCLEOTIDE SEQUENCE</scope>
    <source>
        <strain evidence="2">T05b</strain>
    </source>
</reference>
<dbReference type="PANTHER" id="PTHR40099:SF1">
    <property type="entry name" value="ACETOLACTATE SYNTHASE, SMALL SUBUNIT"/>
    <property type="match status" value="1"/>
</dbReference>
<evidence type="ECO:0000259" key="1">
    <source>
        <dbReference type="PROSITE" id="PS51671"/>
    </source>
</evidence>
<proteinExistence type="predicted"/>